<keyword evidence="1" id="KW-0472">Membrane</keyword>
<dbReference type="EMBL" id="LIZX01000012">
    <property type="protein sequence ID" value="KPJ69878.1"/>
    <property type="molecule type" value="Genomic_DNA"/>
</dbReference>
<feature type="transmembrane region" description="Helical" evidence="1">
    <location>
        <begin position="46"/>
        <end position="66"/>
    </location>
</feature>
<evidence type="ECO:0008006" key="4">
    <source>
        <dbReference type="Google" id="ProtNLM"/>
    </source>
</evidence>
<feature type="transmembrane region" description="Helical" evidence="1">
    <location>
        <begin position="6"/>
        <end position="25"/>
    </location>
</feature>
<reference evidence="2 3" key="1">
    <citation type="journal article" date="2015" name="Microbiome">
        <title>Genomic resolution of linkages in carbon, nitrogen, and sulfur cycling among widespread estuary sediment bacteria.</title>
        <authorList>
            <person name="Baker B.J."/>
            <person name="Lazar C.S."/>
            <person name="Teske A.P."/>
            <person name="Dick G.J."/>
        </authorList>
    </citation>
    <scope>NUCLEOTIDE SEQUENCE [LARGE SCALE GENOMIC DNA]</scope>
    <source>
        <strain evidence="2">DG_54_3</strain>
    </source>
</reference>
<accession>A0A0S7Y5C9</accession>
<dbReference type="AlphaFoldDB" id="A0A0S7Y5C9"/>
<sequence length="140" mass="15816">MGWLITIGVFSLVFGMILLFPAGAVRMLDAFLNKPLVYLDQKLRSVRLLSGIALVIIGGWIIWVAANYKELWFLNIIGIILIFFGLLYLFLPGWLDQISVVMDKTLLSPDEIVISIRRSLGIIFIIIAIYIFYSAYLMAG</sequence>
<feature type="transmembrane region" description="Helical" evidence="1">
    <location>
        <begin position="116"/>
        <end position="139"/>
    </location>
</feature>
<organism evidence="2 3">
    <name type="scientific">candidate division WOR-1 bacterium DG_54_3</name>
    <dbReference type="NCBI Taxonomy" id="1703775"/>
    <lineage>
        <taxon>Bacteria</taxon>
        <taxon>Bacillati</taxon>
        <taxon>Saganbacteria</taxon>
    </lineage>
</organism>
<evidence type="ECO:0000313" key="2">
    <source>
        <dbReference type="EMBL" id="KPJ69878.1"/>
    </source>
</evidence>
<comment type="caution">
    <text evidence="2">The sequence shown here is derived from an EMBL/GenBank/DDBJ whole genome shotgun (WGS) entry which is preliminary data.</text>
</comment>
<protein>
    <recommendedName>
        <fullName evidence="4">DUF2065 domain-containing protein</fullName>
    </recommendedName>
</protein>
<keyword evidence="1" id="KW-1133">Transmembrane helix</keyword>
<gene>
    <name evidence="2" type="ORF">AMJ44_02115</name>
</gene>
<dbReference type="Proteomes" id="UP000051861">
    <property type="component" value="Unassembled WGS sequence"/>
</dbReference>
<proteinExistence type="predicted"/>
<evidence type="ECO:0000256" key="1">
    <source>
        <dbReference type="SAM" id="Phobius"/>
    </source>
</evidence>
<evidence type="ECO:0000313" key="3">
    <source>
        <dbReference type="Proteomes" id="UP000051861"/>
    </source>
</evidence>
<keyword evidence="1" id="KW-0812">Transmembrane</keyword>
<feature type="transmembrane region" description="Helical" evidence="1">
    <location>
        <begin position="72"/>
        <end position="95"/>
    </location>
</feature>
<name>A0A0S7Y5C9_UNCSA</name>